<reference evidence="13 14" key="1">
    <citation type="submission" date="2019-03" db="EMBL/GenBank/DDBJ databases">
        <title>Deep-cultivation of Planctomycetes and their phenomic and genomic characterization uncovers novel biology.</title>
        <authorList>
            <person name="Wiegand S."/>
            <person name="Jogler M."/>
            <person name="Boedeker C."/>
            <person name="Pinto D."/>
            <person name="Vollmers J."/>
            <person name="Rivas-Marin E."/>
            <person name="Kohn T."/>
            <person name="Peeters S.H."/>
            <person name="Heuer A."/>
            <person name="Rast P."/>
            <person name="Oberbeckmann S."/>
            <person name="Bunk B."/>
            <person name="Jeske O."/>
            <person name="Meyerdierks A."/>
            <person name="Storesund J.E."/>
            <person name="Kallscheuer N."/>
            <person name="Luecker S."/>
            <person name="Lage O.M."/>
            <person name="Pohl T."/>
            <person name="Merkel B.J."/>
            <person name="Hornburger P."/>
            <person name="Mueller R.-W."/>
            <person name="Bruemmer F."/>
            <person name="Labrenz M."/>
            <person name="Spormann A.M."/>
            <person name="Op den Camp H."/>
            <person name="Overmann J."/>
            <person name="Amann R."/>
            <person name="Jetten M.S.M."/>
            <person name="Mascher T."/>
            <person name="Medema M.H."/>
            <person name="Devos D.P."/>
            <person name="Kaster A.-K."/>
            <person name="Ovreas L."/>
            <person name="Rohde M."/>
            <person name="Galperin M.Y."/>
            <person name="Jogler C."/>
        </authorList>
    </citation>
    <scope>NUCLEOTIDE SEQUENCE [LARGE SCALE GENOMIC DNA]</scope>
    <source>
        <strain evidence="13 14">V144</strain>
    </source>
</reference>
<dbReference type="KEGG" id="gaw:V144x_33630"/>
<keyword evidence="4 10" id="KW-0347">Helicase</keyword>
<dbReference type="PROSITE" id="PS51217">
    <property type="entry name" value="UVRD_HELICASE_CTER"/>
    <property type="match status" value="1"/>
</dbReference>
<dbReference type="PANTHER" id="PTHR11070">
    <property type="entry name" value="UVRD / RECB / PCRA DNA HELICASE FAMILY MEMBER"/>
    <property type="match status" value="1"/>
</dbReference>
<dbReference type="EMBL" id="CP037920">
    <property type="protein sequence ID" value="QDT97880.1"/>
    <property type="molecule type" value="Genomic_DNA"/>
</dbReference>
<evidence type="ECO:0000256" key="1">
    <source>
        <dbReference type="ARBA" id="ARBA00009922"/>
    </source>
</evidence>
<evidence type="ECO:0000259" key="12">
    <source>
        <dbReference type="PROSITE" id="PS51217"/>
    </source>
</evidence>
<dbReference type="GO" id="GO:0005524">
    <property type="term" value="F:ATP binding"/>
    <property type="evidence" value="ECO:0007669"/>
    <property type="project" value="UniProtKB-UniRule"/>
</dbReference>
<comment type="similarity">
    <text evidence="1">Belongs to the helicase family. UvrD subfamily.</text>
</comment>
<dbReference type="Pfam" id="PF00580">
    <property type="entry name" value="UvrD-helicase"/>
    <property type="match status" value="1"/>
</dbReference>
<dbReference type="RefSeq" id="WP_144986169.1">
    <property type="nucleotide sequence ID" value="NZ_CP037920.1"/>
</dbReference>
<protein>
    <recommendedName>
        <fullName evidence="8">DNA 3'-5' helicase</fullName>
        <ecNumber evidence="8">5.6.2.4</ecNumber>
    </recommendedName>
</protein>
<dbReference type="InterPro" id="IPR027417">
    <property type="entry name" value="P-loop_NTPase"/>
</dbReference>
<evidence type="ECO:0000256" key="9">
    <source>
        <dbReference type="ARBA" id="ARBA00048988"/>
    </source>
</evidence>
<dbReference type="GO" id="GO:0043138">
    <property type="term" value="F:3'-5' DNA helicase activity"/>
    <property type="evidence" value="ECO:0007669"/>
    <property type="project" value="UniProtKB-EC"/>
</dbReference>
<dbReference type="GO" id="GO:0003677">
    <property type="term" value="F:DNA binding"/>
    <property type="evidence" value="ECO:0007669"/>
    <property type="project" value="InterPro"/>
</dbReference>
<dbReference type="PANTHER" id="PTHR11070:SF64">
    <property type="entry name" value="ATP-DEPENDENT DNA HELICASE REP"/>
    <property type="match status" value="1"/>
</dbReference>
<dbReference type="Gene3D" id="1.10.486.10">
    <property type="entry name" value="PCRA, domain 4"/>
    <property type="match status" value="1"/>
</dbReference>
<organism evidence="13 14">
    <name type="scientific">Gimesia aquarii</name>
    <dbReference type="NCBI Taxonomy" id="2527964"/>
    <lineage>
        <taxon>Bacteria</taxon>
        <taxon>Pseudomonadati</taxon>
        <taxon>Planctomycetota</taxon>
        <taxon>Planctomycetia</taxon>
        <taxon>Planctomycetales</taxon>
        <taxon>Planctomycetaceae</taxon>
        <taxon>Gimesia</taxon>
    </lineage>
</organism>
<evidence type="ECO:0000259" key="11">
    <source>
        <dbReference type="PROSITE" id="PS51198"/>
    </source>
</evidence>
<dbReference type="CDD" id="cd17932">
    <property type="entry name" value="DEXQc_UvrD"/>
    <property type="match status" value="1"/>
</dbReference>
<dbReference type="Proteomes" id="UP000318704">
    <property type="component" value="Chromosome"/>
</dbReference>
<feature type="domain" description="UvrD-like helicase ATP-binding" evidence="11">
    <location>
        <begin position="14"/>
        <end position="293"/>
    </location>
</feature>
<dbReference type="GO" id="GO:0016887">
    <property type="term" value="F:ATP hydrolysis activity"/>
    <property type="evidence" value="ECO:0007669"/>
    <property type="project" value="RHEA"/>
</dbReference>
<dbReference type="GO" id="GO:0000725">
    <property type="term" value="P:recombinational repair"/>
    <property type="evidence" value="ECO:0007669"/>
    <property type="project" value="TreeGrafter"/>
</dbReference>
<evidence type="ECO:0000256" key="2">
    <source>
        <dbReference type="ARBA" id="ARBA00022741"/>
    </source>
</evidence>
<proteinExistence type="inferred from homology"/>
<evidence type="ECO:0000256" key="6">
    <source>
        <dbReference type="ARBA" id="ARBA00023235"/>
    </source>
</evidence>
<dbReference type="InterPro" id="IPR000212">
    <property type="entry name" value="DNA_helicase_UvrD/REP"/>
</dbReference>
<dbReference type="EC" id="5.6.2.4" evidence="8"/>
<evidence type="ECO:0000256" key="10">
    <source>
        <dbReference type="PROSITE-ProRule" id="PRU00560"/>
    </source>
</evidence>
<comment type="catalytic activity">
    <reaction evidence="7">
        <text>Couples ATP hydrolysis with the unwinding of duplex DNA by translocating in the 3'-5' direction.</text>
        <dbReference type="EC" id="5.6.2.4"/>
    </reaction>
</comment>
<dbReference type="SUPFAM" id="SSF52540">
    <property type="entry name" value="P-loop containing nucleoside triphosphate hydrolases"/>
    <property type="match status" value="1"/>
</dbReference>
<dbReference type="CDD" id="cd18807">
    <property type="entry name" value="SF1_C_UvrD"/>
    <property type="match status" value="1"/>
</dbReference>
<keyword evidence="3 10" id="KW-0378">Hydrolase</keyword>
<comment type="catalytic activity">
    <reaction evidence="9">
        <text>ATP + H2O = ADP + phosphate + H(+)</text>
        <dbReference type="Rhea" id="RHEA:13065"/>
        <dbReference type="ChEBI" id="CHEBI:15377"/>
        <dbReference type="ChEBI" id="CHEBI:15378"/>
        <dbReference type="ChEBI" id="CHEBI:30616"/>
        <dbReference type="ChEBI" id="CHEBI:43474"/>
        <dbReference type="ChEBI" id="CHEBI:456216"/>
        <dbReference type="EC" id="5.6.2.4"/>
    </reaction>
</comment>
<keyword evidence="6" id="KW-0413">Isomerase</keyword>
<evidence type="ECO:0000313" key="13">
    <source>
        <dbReference type="EMBL" id="QDT97880.1"/>
    </source>
</evidence>
<evidence type="ECO:0000256" key="3">
    <source>
        <dbReference type="ARBA" id="ARBA00022801"/>
    </source>
</evidence>
<dbReference type="PROSITE" id="PS51198">
    <property type="entry name" value="UVRD_HELICASE_ATP_BIND"/>
    <property type="match status" value="1"/>
</dbReference>
<dbReference type="Gene3D" id="3.40.50.300">
    <property type="entry name" value="P-loop containing nucleotide triphosphate hydrolases"/>
    <property type="match status" value="2"/>
</dbReference>
<dbReference type="GO" id="GO:0005829">
    <property type="term" value="C:cytosol"/>
    <property type="evidence" value="ECO:0007669"/>
    <property type="project" value="TreeGrafter"/>
</dbReference>
<dbReference type="Gene3D" id="1.10.10.160">
    <property type="match status" value="1"/>
</dbReference>
<keyword evidence="2 10" id="KW-0547">Nucleotide-binding</keyword>
<name>A0A517VY05_9PLAN</name>
<evidence type="ECO:0000256" key="5">
    <source>
        <dbReference type="ARBA" id="ARBA00022840"/>
    </source>
</evidence>
<dbReference type="Pfam" id="PF13361">
    <property type="entry name" value="UvrD_C"/>
    <property type="match status" value="1"/>
</dbReference>
<evidence type="ECO:0000256" key="8">
    <source>
        <dbReference type="ARBA" id="ARBA00034808"/>
    </source>
</evidence>
<feature type="binding site" evidence="10">
    <location>
        <begin position="35"/>
        <end position="42"/>
    </location>
    <ligand>
        <name>ATP</name>
        <dbReference type="ChEBI" id="CHEBI:30616"/>
    </ligand>
</feature>
<accession>A0A517VY05</accession>
<keyword evidence="5 10" id="KW-0067">ATP-binding</keyword>
<evidence type="ECO:0000256" key="7">
    <source>
        <dbReference type="ARBA" id="ARBA00034617"/>
    </source>
</evidence>
<evidence type="ECO:0000313" key="14">
    <source>
        <dbReference type="Proteomes" id="UP000318704"/>
    </source>
</evidence>
<dbReference type="InterPro" id="IPR013986">
    <property type="entry name" value="DExx_box_DNA_helicase_dom_sf"/>
</dbReference>
<gene>
    <name evidence="13" type="primary">pcrA_2</name>
    <name evidence="13" type="ORF">V144x_33630</name>
</gene>
<sequence length="656" mass="75012">MPLSPSSNQSQHLLSLNAAQREAATTLLGPLLVLAGAGTGKTRVITYRMVELIRNGVSPDKILSVTFTNKAAREMQERTADLLGKRPSAKPFISTFHSLCVRILREEISLLGYPQKFVIYDRGDQESAARSALRDIRVTDKSLRPGDLLTRISGWKMSNVTPEEATNYTENDFDFLAAMAYRKYQTKLRSSGAVDFDDLLMLTNELFSKFPEVLERSQGKFEYVQIDEYQDTNLSQFNLIRALVKPHQNLCVVGDDDQSIYGWRGAEVRHILGFQQQFPGASVVRLENNYRCTDKIIDLANRLVSHNRDRHKKQLIAHKKQGSPVRFLELSDELTEAEKVVGEIRYLHESQDIPLRDFAILFRTNEQPRVFETEFRRTNVRYQLIGSQSFFDRREIRDLLAYLKTLAFPHDELSMLRIINTPARGIGNSTIEKLVNQSVKGGSHFWDTVASAQKTNELSSRASTALDGFHNLLKQFRSRLNRKPDDLAVIMQDLIKEIDYESEIKKQYKTSEQQQARIVVLEQFIESIKEYCQRTSDPTPIGFLEETALGDRDNLNEKEDQLAQDAVKLMTLHSAKGLEFPRVYLVGMEEGLLPHKRSVEGTDSEIAEERRVAYVGITRAQDYLTLSRAATRTKWGKKQPTLPSRFLFEMQSTEED</sequence>
<evidence type="ECO:0000256" key="4">
    <source>
        <dbReference type="ARBA" id="ARBA00022806"/>
    </source>
</evidence>
<dbReference type="InterPro" id="IPR014016">
    <property type="entry name" value="UvrD-like_ATP-bd"/>
</dbReference>
<dbReference type="AlphaFoldDB" id="A0A517VY05"/>
<feature type="domain" description="UvrD-like helicase C-terminal" evidence="12">
    <location>
        <begin position="294"/>
        <end position="577"/>
    </location>
</feature>
<dbReference type="InterPro" id="IPR014017">
    <property type="entry name" value="DNA_helicase_UvrD-like_C"/>
</dbReference>